<evidence type="ECO:0000313" key="1">
    <source>
        <dbReference type="EMBL" id="DAD76665.1"/>
    </source>
</evidence>
<organism evidence="1">
    <name type="scientific">Siphoviridae sp. ctOVO10</name>
    <dbReference type="NCBI Taxonomy" id="2826311"/>
    <lineage>
        <taxon>Viruses</taxon>
        <taxon>Duplodnaviria</taxon>
        <taxon>Heunggongvirae</taxon>
        <taxon>Uroviricota</taxon>
        <taxon>Caudoviricetes</taxon>
    </lineage>
</organism>
<name>A0A8S5M2X3_9CAUD</name>
<reference evidence="1" key="1">
    <citation type="journal article" date="2021" name="Proc. Natl. Acad. Sci. U.S.A.">
        <title>A Catalog of Tens of Thousands of Viruses from Human Metagenomes Reveals Hidden Associations with Chronic Diseases.</title>
        <authorList>
            <person name="Tisza M.J."/>
            <person name="Buck C.B."/>
        </authorList>
    </citation>
    <scope>NUCLEOTIDE SEQUENCE</scope>
    <source>
        <strain evidence="1">CtOVO10</strain>
    </source>
</reference>
<accession>A0A8S5M2X3</accession>
<proteinExistence type="predicted"/>
<dbReference type="EMBL" id="BK014806">
    <property type="protein sequence ID" value="DAD76665.1"/>
    <property type="molecule type" value="Genomic_DNA"/>
</dbReference>
<protein>
    <submittedName>
        <fullName evidence="1">Uncharacterized protein</fullName>
    </submittedName>
</protein>
<sequence>MKKCALYRCKQCFAKITDESDVRIDKDIVNWMFENEMEESKVGFIAKFKISDKVLVHRCANNTIGLCEFIGWKEIEE</sequence>